<evidence type="ECO:0000313" key="9">
    <source>
        <dbReference type="Proteomes" id="UP000184147"/>
    </source>
</evidence>
<dbReference type="EMBL" id="FQVQ01000001">
    <property type="protein sequence ID" value="SHE85317.1"/>
    <property type="molecule type" value="Genomic_DNA"/>
</dbReference>
<evidence type="ECO:0000259" key="7">
    <source>
        <dbReference type="Pfam" id="PF02897"/>
    </source>
</evidence>
<evidence type="ECO:0000256" key="3">
    <source>
        <dbReference type="ARBA" id="ARBA00022670"/>
    </source>
</evidence>
<dbReference type="RefSeq" id="WP_073361078.1">
    <property type="nucleotide sequence ID" value="NZ_FQVQ01000001.1"/>
</dbReference>
<dbReference type="InterPro" id="IPR001375">
    <property type="entry name" value="Peptidase_S9_cat"/>
</dbReference>
<evidence type="ECO:0000313" key="8">
    <source>
        <dbReference type="EMBL" id="SHE85317.1"/>
    </source>
</evidence>
<dbReference type="GO" id="GO:0004252">
    <property type="term" value="F:serine-type endopeptidase activity"/>
    <property type="evidence" value="ECO:0007669"/>
    <property type="project" value="UniProtKB-EC"/>
</dbReference>
<evidence type="ECO:0000256" key="1">
    <source>
        <dbReference type="ARBA" id="ARBA00001070"/>
    </source>
</evidence>
<dbReference type="STRING" id="1124188.SAMN05444377_101437"/>
<dbReference type="GO" id="GO:0070012">
    <property type="term" value="F:oligopeptidase activity"/>
    <property type="evidence" value="ECO:0007669"/>
    <property type="project" value="TreeGrafter"/>
</dbReference>
<keyword evidence="5" id="KW-0720">Serine protease</keyword>
<evidence type="ECO:0000256" key="5">
    <source>
        <dbReference type="ARBA" id="ARBA00022825"/>
    </source>
</evidence>
<organism evidence="8 9">
    <name type="scientific">Flavobacterium fontis</name>
    <dbReference type="NCBI Taxonomy" id="1124188"/>
    <lineage>
        <taxon>Bacteria</taxon>
        <taxon>Pseudomonadati</taxon>
        <taxon>Bacteroidota</taxon>
        <taxon>Flavobacteriia</taxon>
        <taxon>Flavobacteriales</taxon>
        <taxon>Flavobacteriaceae</taxon>
        <taxon>Flavobacterium</taxon>
    </lineage>
</organism>
<dbReference type="PANTHER" id="PTHR42881">
    <property type="entry name" value="PROLYL ENDOPEPTIDASE"/>
    <property type="match status" value="1"/>
</dbReference>
<accession>A0A1M4WVY4</accession>
<dbReference type="Gene3D" id="2.130.10.120">
    <property type="entry name" value="Prolyl oligopeptidase, N-terminal domain"/>
    <property type="match status" value="1"/>
</dbReference>
<dbReference type="Gene3D" id="3.40.50.1820">
    <property type="entry name" value="alpha/beta hydrolase"/>
    <property type="match status" value="1"/>
</dbReference>
<dbReference type="GO" id="GO:0006508">
    <property type="term" value="P:proteolysis"/>
    <property type="evidence" value="ECO:0007669"/>
    <property type="project" value="UniProtKB-KW"/>
</dbReference>
<evidence type="ECO:0000256" key="2">
    <source>
        <dbReference type="ARBA" id="ARBA00011897"/>
    </source>
</evidence>
<keyword evidence="4" id="KW-0378">Hydrolase</keyword>
<evidence type="ECO:0000256" key="4">
    <source>
        <dbReference type="ARBA" id="ARBA00022801"/>
    </source>
</evidence>
<gene>
    <name evidence="8" type="ORF">SAMN05444377_101437</name>
</gene>
<keyword evidence="3" id="KW-0645">Protease</keyword>
<dbReference type="OrthoDB" id="9801421at2"/>
<dbReference type="Proteomes" id="UP000184147">
    <property type="component" value="Unassembled WGS sequence"/>
</dbReference>
<dbReference type="SUPFAM" id="SSF53474">
    <property type="entry name" value="alpha/beta-Hydrolases"/>
    <property type="match status" value="1"/>
</dbReference>
<proteinExistence type="predicted"/>
<dbReference type="InterPro" id="IPR023302">
    <property type="entry name" value="Pept_S9A_N"/>
</dbReference>
<dbReference type="EC" id="3.4.21.26" evidence="2"/>
<reference evidence="8 9" key="1">
    <citation type="submission" date="2016-11" db="EMBL/GenBank/DDBJ databases">
        <authorList>
            <person name="Jaros S."/>
            <person name="Januszkiewicz K."/>
            <person name="Wedrychowicz H."/>
        </authorList>
    </citation>
    <scope>NUCLEOTIDE SEQUENCE [LARGE SCALE GENOMIC DNA]</scope>
    <source>
        <strain evidence="8 9">DSM 25660</strain>
    </source>
</reference>
<dbReference type="PRINTS" id="PR00862">
    <property type="entry name" value="PROLIGOPTASE"/>
</dbReference>
<dbReference type="AlphaFoldDB" id="A0A1M4WVY4"/>
<comment type="catalytic activity">
    <reaction evidence="1">
        <text>Hydrolysis of Pro-|-Xaa &gt;&gt; Ala-|-Xaa in oligopeptides.</text>
        <dbReference type="EC" id="3.4.21.26"/>
    </reaction>
</comment>
<dbReference type="InterPro" id="IPR029058">
    <property type="entry name" value="AB_hydrolase_fold"/>
</dbReference>
<evidence type="ECO:0000259" key="6">
    <source>
        <dbReference type="Pfam" id="PF00326"/>
    </source>
</evidence>
<feature type="domain" description="Peptidase S9 prolyl oligopeptidase catalytic" evidence="6">
    <location>
        <begin position="501"/>
        <end position="708"/>
    </location>
</feature>
<dbReference type="GO" id="GO:0005829">
    <property type="term" value="C:cytosol"/>
    <property type="evidence" value="ECO:0007669"/>
    <property type="project" value="TreeGrafter"/>
</dbReference>
<dbReference type="Pfam" id="PF02897">
    <property type="entry name" value="Peptidase_S9_N"/>
    <property type="match status" value="1"/>
</dbReference>
<feature type="domain" description="Peptidase S9A N-terminal" evidence="7">
    <location>
        <begin position="24"/>
        <end position="432"/>
    </location>
</feature>
<dbReference type="Pfam" id="PF00326">
    <property type="entry name" value="Peptidase_S9"/>
    <property type="match status" value="1"/>
</dbReference>
<dbReference type="SUPFAM" id="SSF50993">
    <property type="entry name" value="Peptidase/esterase 'gauge' domain"/>
    <property type="match status" value="1"/>
</dbReference>
<keyword evidence="9" id="KW-1185">Reference proteome</keyword>
<name>A0A1M4WVY4_9FLAO</name>
<dbReference type="InterPro" id="IPR002470">
    <property type="entry name" value="Peptidase_S9A"/>
</dbReference>
<protein>
    <recommendedName>
        <fullName evidence="2">prolyl oligopeptidase</fullName>
        <ecNumber evidence="2">3.4.21.26</ecNumber>
    </recommendedName>
</protein>
<sequence>MKPIHYFAVLSFLFFSKGVAQSYPATKVGNDVDVLHGVTYPDPLRWLEDMKNPEVEQWFKSQADYTTAVFKNVKGIQSLAQEWYHLSTIQNEKFADIYCRGGIYFYKKTLPNEVVGKIYMRKSRNAPEELLFDPYTFIPGKMLSVTAIKPSFDGKYIGIAYSEMGAEIGSLIIIEVANKKVLPQKFEPNYNGISEWLPDNSGFLWPKLATSDSTSPELFMNLKTMFQSVDWTTPSVDFFSKAKNPELPIASSDFPIAFTIEDMPNYVFAGLFSVQNELRTFFAPYQKNSKKPLQWKVLSQVNDSLVGTIEVHQGKVFACTTKNAPNMKVVCTSLDNPNWDTAEVIIPEKKEILQEFIKCNDYLVVVYSDGINCSLYKYGFASKKLEKIEAPLSGTFTLTVIDTKKNEVLVKITSWNKAATAYDLDLDKNTFTQSTFSKPANYPKAFDELVVEEVEVKGHDGVMIPLSLIYKKGLQKDGKNVCVMEAYGAYGMSSKPLFDIMYNTLATKGVILAIPHVRGGGEKGYDWYMAGYKTTKPNTWKDFISCGEWLVQNGYTSPSKLGGMGTSAGGILITRAITERPDLFAAAVCNVGISNALRFEFTPNGSNNVKEFGSVSNPIECKALYEMDGLAHIQKGGNYPAVLCVAGWNDPRVIPWQPGKFAALMQLYSSSDKPALLKVNYDNGHFTEDKKVTQLDFAHQFGFLLWQCGHPDFN</sequence>
<dbReference type="PANTHER" id="PTHR42881:SF2">
    <property type="entry name" value="PROLYL ENDOPEPTIDASE"/>
    <property type="match status" value="1"/>
</dbReference>
<dbReference type="InterPro" id="IPR051167">
    <property type="entry name" value="Prolyl_oligopep/macrocyclase"/>
</dbReference>